<keyword evidence="3" id="KW-1003">Cell membrane</keyword>
<sequence length="106" mass="11006">MRPKTTLRRTGILGAALAGSAAAAWAQGADAAGRSRPTLLDNILSTLLFGLIGVVLAILGFKLFDLVMRHNIEQEIFEHKNMAAAILAGAVVLGVSLIVAATLLAD</sequence>
<dbReference type="InterPro" id="IPR007140">
    <property type="entry name" value="DUF350"/>
</dbReference>
<evidence type="ECO:0000256" key="2">
    <source>
        <dbReference type="ARBA" id="ARBA00005779"/>
    </source>
</evidence>
<evidence type="ECO:0000256" key="8">
    <source>
        <dbReference type="SAM" id="SignalP"/>
    </source>
</evidence>
<keyword evidence="4 7" id="KW-0812">Transmembrane</keyword>
<evidence type="ECO:0000256" key="6">
    <source>
        <dbReference type="ARBA" id="ARBA00023136"/>
    </source>
</evidence>
<gene>
    <name evidence="9" type="ORF">AVDCRST_MAG63-2089</name>
</gene>
<reference evidence="9" key="1">
    <citation type="submission" date="2020-02" db="EMBL/GenBank/DDBJ databases">
        <authorList>
            <person name="Meier V. D."/>
        </authorList>
    </citation>
    <scope>NUCLEOTIDE SEQUENCE</scope>
    <source>
        <strain evidence="9">AVDCRST_MAG63</strain>
    </source>
</reference>
<evidence type="ECO:0000256" key="5">
    <source>
        <dbReference type="ARBA" id="ARBA00022989"/>
    </source>
</evidence>
<dbReference type="Pfam" id="PF03994">
    <property type="entry name" value="DUF350"/>
    <property type="match status" value="1"/>
</dbReference>
<dbReference type="EMBL" id="CADCTO010000270">
    <property type="protein sequence ID" value="CAA9254562.1"/>
    <property type="molecule type" value="Genomic_DNA"/>
</dbReference>
<keyword evidence="6 7" id="KW-0472">Membrane</keyword>
<evidence type="ECO:0000256" key="4">
    <source>
        <dbReference type="ARBA" id="ARBA00022692"/>
    </source>
</evidence>
<feature type="chain" id="PRO_5027010498" description="DUF350 domain-containing protein" evidence="8">
    <location>
        <begin position="27"/>
        <end position="106"/>
    </location>
</feature>
<accession>A0A6J4IMA0</accession>
<feature type="transmembrane region" description="Helical" evidence="7">
    <location>
        <begin position="82"/>
        <end position="105"/>
    </location>
</feature>
<proteinExistence type="inferred from homology"/>
<dbReference type="AlphaFoldDB" id="A0A6J4IMA0"/>
<evidence type="ECO:0000256" key="3">
    <source>
        <dbReference type="ARBA" id="ARBA00022475"/>
    </source>
</evidence>
<evidence type="ECO:0000313" key="9">
    <source>
        <dbReference type="EMBL" id="CAA9254562.1"/>
    </source>
</evidence>
<name>A0A6J4IMA0_9BACT</name>
<protein>
    <recommendedName>
        <fullName evidence="10">DUF350 domain-containing protein</fullName>
    </recommendedName>
</protein>
<comment type="subcellular location">
    <subcellularLocation>
        <location evidence="1">Cell membrane</location>
        <topology evidence="1">Multi-pass membrane protein</topology>
    </subcellularLocation>
</comment>
<evidence type="ECO:0008006" key="10">
    <source>
        <dbReference type="Google" id="ProtNLM"/>
    </source>
</evidence>
<evidence type="ECO:0000256" key="7">
    <source>
        <dbReference type="SAM" id="Phobius"/>
    </source>
</evidence>
<comment type="similarity">
    <text evidence="2">Belongs to the UPF0719 family.</text>
</comment>
<dbReference type="GO" id="GO:0005886">
    <property type="term" value="C:plasma membrane"/>
    <property type="evidence" value="ECO:0007669"/>
    <property type="project" value="UniProtKB-SubCell"/>
</dbReference>
<organism evidence="9">
    <name type="scientific">uncultured Armatimonadetes bacterium</name>
    <dbReference type="NCBI Taxonomy" id="157466"/>
    <lineage>
        <taxon>Bacteria</taxon>
        <taxon>Bacillati</taxon>
        <taxon>Armatimonadota</taxon>
        <taxon>environmental samples</taxon>
    </lineage>
</organism>
<keyword evidence="8" id="KW-0732">Signal</keyword>
<keyword evidence="5 7" id="KW-1133">Transmembrane helix</keyword>
<feature type="transmembrane region" description="Helical" evidence="7">
    <location>
        <begin position="42"/>
        <end position="61"/>
    </location>
</feature>
<feature type="signal peptide" evidence="8">
    <location>
        <begin position="1"/>
        <end position="26"/>
    </location>
</feature>
<evidence type="ECO:0000256" key="1">
    <source>
        <dbReference type="ARBA" id="ARBA00004651"/>
    </source>
</evidence>